<dbReference type="CDD" id="cd10928">
    <property type="entry name" value="CE4_u4"/>
    <property type="match status" value="1"/>
</dbReference>
<proteinExistence type="predicted"/>
<evidence type="ECO:0000313" key="2">
    <source>
        <dbReference type="Proteomes" id="UP000295765"/>
    </source>
</evidence>
<dbReference type="GO" id="GO:0005975">
    <property type="term" value="P:carbohydrate metabolic process"/>
    <property type="evidence" value="ECO:0007669"/>
    <property type="project" value="InterPro"/>
</dbReference>
<dbReference type="SUPFAM" id="SSF88713">
    <property type="entry name" value="Glycoside hydrolase/deacetylase"/>
    <property type="match status" value="1"/>
</dbReference>
<dbReference type="Gene3D" id="3.20.20.370">
    <property type="entry name" value="Glycoside hydrolase/deacetylase"/>
    <property type="match status" value="1"/>
</dbReference>
<evidence type="ECO:0000313" key="1">
    <source>
        <dbReference type="EMBL" id="TCO77534.1"/>
    </source>
</evidence>
<name>A0A4R2KUH2_9GAMM</name>
<dbReference type="AlphaFoldDB" id="A0A4R2KUH2"/>
<dbReference type="RefSeq" id="WP_132545369.1">
    <property type="nucleotide sequence ID" value="NZ_SLWY01000025.1"/>
</dbReference>
<reference evidence="1 2" key="1">
    <citation type="submission" date="2019-03" db="EMBL/GenBank/DDBJ databases">
        <title>Genomic Encyclopedia of Type Strains, Phase IV (KMG-IV): sequencing the most valuable type-strain genomes for metagenomic binning, comparative biology and taxonomic classification.</title>
        <authorList>
            <person name="Goeker M."/>
        </authorList>
    </citation>
    <scope>NUCLEOTIDE SEQUENCE [LARGE SCALE GENOMIC DNA]</scope>
    <source>
        <strain evidence="1 2">DSM 25287</strain>
    </source>
</reference>
<protein>
    <submittedName>
        <fullName evidence="1">Polysaccharide deacetylase</fullName>
    </submittedName>
</protein>
<sequence length="255" mass="26752">MTATAPCWQPLLAELGTWAAADRRAALWLRDDDAVADTPALQHLTALCAAHGVPVLLASIPARAEASLVRRVTATPLATVAVHGWAHANHAPPGQKAQELGTHRPPECVLDELGRALERLGVLFGPRLAPVLVPPWNRIAGELLPALPRLGYRAVSTFGGTPLPGCPPTLAQVDTHLDLIDWKGGRRCHDHAWLAGTLAAQLAAARAADGAALGVLTHHLVHDAAAWDFLAALFALTAHHPGARWVGIHGATAGP</sequence>
<keyword evidence="2" id="KW-1185">Reference proteome</keyword>
<dbReference type="OrthoDB" id="6086702at2"/>
<dbReference type="InterPro" id="IPR049591">
    <property type="entry name" value="CE4_u4-like"/>
</dbReference>
<organism evidence="1 2">
    <name type="scientific">Plasticicumulans lactativorans</name>
    <dbReference type="NCBI Taxonomy" id="1133106"/>
    <lineage>
        <taxon>Bacteria</taxon>
        <taxon>Pseudomonadati</taxon>
        <taxon>Pseudomonadota</taxon>
        <taxon>Gammaproteobacteria</taxon>
        <taxon>Candidatus Competibacteraceae</taxon>
        <taxon>Plasticicumulans</taxon>
    </lineage>
</organism>
<dbReference type="EMBL" id="SLWY01000025">
    <property type="protein sequence ID" value="TCO77534.1"/>
    <property type="molecule type" value="Genomic_DNA"/>
</dbReference>
<dbReference type="Proteomes" id="UP000295765">
    <property type="component" value="Unassembled WGS sequence"/>
</dbReference>
<dbReference type="InterPro" id="IPR011330">
    <property type="entry name" value="Glyco_hydro/deAcase_b/a-brl"/>
</dbReference>
<accession>A0A4R2KUH2</accession>
<comment type="caution">
    <text evidence="1">The sequence shown here is derived from an EMBL/GenBank/DDBJ whole genome shotgun (WGS) entry which is preliminary data.</text>
</comment>
<gene>
    <name evidence="1" type="ORF">EV699_12537</name>
</gene>